<dbReference type="OrthoDB" id="3673924at2"/>
<name>A0A1N6HQA7_9MICO</name>
<organism evidence="2 3">
    <name type="scientific">Agromyces cerinus subsp. cerinus</name>
    <dbReference type="NCBI Taxonomy" id="232089"/>
    <lineage>
        <taxon>Bacteria</taxon>
        <taxon>Bacillati</taxon>
        <taxon>Actinomycetota</taxon>
        <taxon>Actinomycetes</taxon>
        <taxon>Micrococcales</taxon>
        <taxon>Microbacteriaceae</taxon>
        <taxon>Agromyces</taxon>
    </lineage>
</organism>
<dbReference type="InterPro" id="IPR045155">
    <property type="entry name" value="Beta-lactam_cat"/>
</dbReference>
<evidence type="ECO:0000313" key="3">
    <source>
        <dbReference type="Proteomes" id="UP000184699"/>
    </source>
</evidence>
<dbReference type="AlphaFoldDB" id="A0A1N6HQA7"/>
<evidence type="ECO:0000259" key="1">
    <source>
        <dbReference type="Pfam" id="PF13354"/>
    </source>
</evidence>
<dbReference type="GO" id="GO:0046677">
    <property type="term" value="P:response to antibiotic"/>
    <property type="evidence" value="ECO:0007669"/>
    <property type="project" value="InterPro"/>
</dbReference>
<dbReference type="STRING" id="232089.SAMN05443544_3399"/>
<gene>
    <name evidence="2" type="ORF">SAMN05443544_3399</name>
</gene>
<dbReference type="Pfam" id="PF13354">
    <property type="entry name" value="Beta-lactamase2"/>
    <property type="match status" value="1"/>
</dbReference>
<evidence type="ECO:0000313" key="2">
    <source>
        <dbReference type="EMBL" id="SIO21967.1"/>
    </source>
</evidence>
<dbReference type="Proteomes" id="UP000184699">
    <property type="component" value="Unassembled WGS sequence"/>
</dbReference>
<dbReference type="Gene3D" id="3.40.710.10">
    <property type="entry name" value="DD-peptidase/beta-lactamase superfamily"/>
    <property type="match status" value="1"/>
</dbReference>
<accession>A0A1N6HQA7</accession>
<dbReference type="PANTHER" id="PTHR35333:SF3">
    <property type="entry name" value="BETA-LACTAMASE-TYPE TRANSPEPTIDASE FOLD CONTAINING PROTEIN"/>
    <property type="match status" value="1"/>
</dbReference>
<dbReference type="PANTHER" id="PTHR35333">
    <property type="entry name" value="BETA-LACTAMASE"/>
    <property type="match status" value="1"/>
</dbReference>
<sequence>MAEQWNVQGLDEAITAGATDLSTVEWSAAVADAATGEVLWSHDADRVLKTASVGKVFLLIEAARQAETGELYLDEQVQRLPEDLVADSGLWHVLGLDALSIRDACALIGAVSDNLATNVLVRRLGIDRIGDTGRSLGFTASALLDRVREDRGPQHPPTLSRGNAAELVRLMADLARGRIVSPAVSAQVLGWLALNTDQSMVAAPFGVDPLAHTEPDNGFVLRNKTGTISTARIDIGVCDVDGGDGGLAWAVLANWSDEVDLRDAVLGRMTAIGTVLRGALQHTVTDRTVAR</sequence>
<dbReference type="GO" id="GO:0008800">
    <property type="term" value="F:beta-lactamase activity"/>
    <property type="evidence" value="ECO:0007669"/>
    <property type="project" value="InterPro"/>
</dbReference>
<dbReference type="RefSeq" id="WP_074261477.1">
    <property type="nucleotide sequence ID" value="NZ_FSRJ01000004.1"/>
</dbReference>
<dbReference type="InterPro" id="IPR012338">
    <property type="entry name" value="Beta-lactam/transpept-like"/>
</dbReference>
<feature type="domain" description="Beta-lactamase class A catalytic" evidence="1">
    <location>
        <begin position="29"/>
        <end position="241"/>
    </location>
</feature>
<dbReference type="SUPFAM" id="SSF56601">
    <property type="entry name" value="beta-lactamase/transpeptidase-like"/>
    <property type="match status" value="1"/>
</dbReference>
<keyword evidence="3" id="KW-1185">Reference proteome</keyword>
<dbReference type="GO" id="GO:0030655">
    <property type="term" value="P:beta-lactam antibiotic catabolic process"/>
    <property type="evidence" value="ECO:0007669"/>
    <property type="project" value="InterPro"/>
</dbReference>
<reference evidence="3" key="1">
    <citation type="submission" date="2016-11" db="EMBL/GenBank/DDBJ databases">
        <authorList>
            <person name="Varghese N."/>
            <person name="Submissions S."/>
        </authorList>
    </citation>
    <scope>NUCLEOTIDE SEQUENCE [LARGE SCALE GENOMIC DNA]</scope>
    <source>
        <strain evidence="3">DSM 8595</strain>
    </source>
</reference>
<protein>
    <submittedName>
        <fullName evidence="2">Beta-lactamase class A</fullName>
    </submittedName>
</protein>
<proteinExistence type="predicted"/>
<dbReference type="InterPro" id="IPR000871">
    <property type="entry name" value="Beta-lactam_class-A"/>
</dbReference>
<dbReference type="EMBL" id="FSRJ01000004">
    <property type="protein sequence ID" value="SIO21967.1"/>
    <property type="molecule type" value="Genomic_DNA"/>
</dbReference>